<protein>
    <submittedName>
        <fullName evidence="8">Geranyltranstransferase</fullName>
        <ecNumber evidence="8">2.5.1.10</ecNumber>
    </submittedName>
</protein>
<dbReference type="OrthoDB" id="9805316at2"/>
<dbReference type="FunFam" id="1.10.600.10:FF:000001">
    <property type="entry name" value="Geranylgeranyl diphosphate synthase"/>
    <property type="match status" value="1"/>
</dbReference>
<dbReference type="InterPro" id="IPR008949">
    <property type="entry name" value="Isoprenoid_synthase_dom_sf"/>
</dbReference>
<dbReference type="PANTHER" id="PTHR43281:SF1">
    <property type="entry name" value="FARNESYL DIPHOSPHATE SYNTHASE"/>
    <property type="match status" value="1"/>
</dbReference>
<dbReference type="InterPro" id="IPR000092">
    <property type="entry name" value="Polyprenyl_synt"/>
</dbReference>
<dbReference type="SUPFAM" id="SSF48576">
    <property type="entry name" value="Terpenoid synthases"/>
    <property type="match status" value="1"/>
</dbReference>
<keyword evidence="9" id="KW-1185">Reference proteome</keyword>
<keyword evidence="6" id="KW-0414">Isoprene biosynthesis</keyword>
<dbReference type="Pfam" id="PF00348">
    <property type="entry name" value="polyprenyl_synt"/>
    <property type="match status" value="1"/>
</dbReference>
<dbReference type="GeneID" id="93091526"/>
<evidence type="ECO:0000256" key="4">
    <source>
        <dbReference type="ARBA" id="ARBA00022723"/>
    </source>
</evidence>
<evidence type="ECO:0000256" key="2">
    <source>
        <dbReference type="ARBA" id="ARBA00006706"/>
    </source>
</evidence>
<evidence type="ECO:0000256" key="5">
    <source>
        <dbReference type="ARBA" id="ARBA00022842"/>
    </source>
</evidence>
<dbReference type="SFLD" id="SFLDS00005">
    <property type="entry name" value="Isoprenoid_Synthase_Type_I"/>
    <property type="match status" value="1"/>
</dbReference>
<dbReference type="SFLD" id="SFLDG01017">
    <property type="entry name" value="Polyprenyl_Transferase_Like"/>
    <property type="match status" value="1"/>
</dbReference>
<dbReference type="Gene3D" id="1.10.600.10">
    <property type="entry name" value="Farnesyl Diphosphate Synthase"/>
    <property type="match status" value="1"/>
</dbReference>
<dbReference type="CDD" id="cd00685">
    <property type="entry name" value="Trans_IPPS_HT"/>
    <property type="match status" value="1"/>
</dbReference>
<name>A0A381DJT9_9BACT</name>
<sequence>MSVLDKFIKHLDNNLPHTDSFHPHFDESLKIMLKAGGKHFRAQLLLGMVKAYKPELLDNAMDIALGLEMIHTYSLIHDDLPAMDNAPFRRGVPTLHTTYDETTAILAGDALNTHAFFVLSNANLDDKTKILCIQSLSKNAGIYGMVLGQAIDCCFENKHLDIDELKFLHKHKTGALIASSLEMGAIISGQSNTKEIYDIGLKLGLAFQIQDDIIDATSSSNEAGKPTNNDTNKNSFTNLLGLNGAIEAKNSLIDEIYTQISKFDDKFQNMIKNLINKYIKG</sequence>
<evidence type="ECO:0000256" key="1">
    <source>
        <dbReference type="ARBA" id="ARBA00001946"/>
    </source>
</evidence>
<gene>
    <name evidence="8" type="ORF">NCTC12475_01106</name>
</gene>
<dbReference type="EMBL" id="UFVD01000001">
    <property type="protein sequence ID" value="SUX10895.1"/>
    <property type="molecule type" value="Genomic_DNA"/>
</dbReference>
<dbReference type="GO" id="GO:0046872">
    <property type="term" value="F:metal ion binding"/>
    <property type="evidence" value="ECO:0007669"/>
    <property type="project" value="UniProtKB-KW"/>
</dbReference>
<dbReference type="GO" id="GO:0016114">
    <property type="term" value="P:terpenoid biosynthetic process"/>
    <property type="evidence" value="ECO:0007669"/>
    <property type="project" value="UniProtKB-ARBA"/>
</dbReference>
<evidence type="ECO:0000256" key="3">
    <source>
        <dbReference type="ARBA" id="ARBA00022679"/>
    </source>
</evidence>
<evidence type="ECO:0000313" key="8">
    <source>
        <dbReference type="EMBL" id="SUX10895.1"/>
    </source>
</evidence>
<dbReference type="InterPro" id="IPR033749">
    <property type="entry name" value="Polyprenyl_synt_CS"/>
</dbReference>
<dbReference type="EC" id="2.5.1.10" evidence="8"/>
<dbReference type="PANTHER" id="PTHR43281">
    <property type="entry name" value="FARNESYL DIPHOSPHATE SYNTHASE"/>
    <property type="match status" value="1"/>
</dbReference>
<accession>A0A381DJT9</accession>
<keyword evidence="5" id="KW-0460">Magnesium</keyword>
<dbReference type="PROSITE" id="PS00723">
    <property type="entry name" value="POLYPRENYL_SYNTHASE_1"/>
    <property type="match status" value="1"/>
</dbReference>
<dbReference type="PROSITE" id="PS00444">
    <property type="entry name" value="POLYPRENYL_SYNTHASE_2"/>
    <property type="match status" value="1"/>
</dbReference>
<keyword evidence="4" id="KW-0479">Metal-binding</keyword>
<comment type="similarity">
    <text evidence="2 7">Belongs to the FPP/GGPP synthase family.</text>
</comment>
<keyword evidence="3 7" id="KW-0808">Transferase</keyword>
<dbReference type="GO" id="GO:0004337">
    <property type="term" value="F:(2E,6E)-farnesyl diphosphate synthase activity"/>
    <property type="evidence" value="ECO:0007669"/>
    <property type="project" value="UniProtKB-EC"/>
</dbReference>
<reference evidence="8 9" key="1">
    <citation type="submission" date="2018-06" db="EMBL/GenBank/DDBJ databases">
        <authorList>
            <consortium name="Pathogen Informatics"/>
            <person name="Doyle S."/>
        </authorList>
    </citation>
    <scope>NUCLEOTIDE SEQUENCE [LARGE SCALE GENOMIC DNA]</scope>
    <source>
        <strain evidence="8 9">NCTC12475</strain>
    </source>
</reference>
<evidence type="ECO:0000256" key="7">
    <source>
        <dbReference type="RuleBase" id="RU004466"/>
    </source>
</evidence>
<evidence type="ECO:0000256" key="6">
    <source>
        <dbReference type="ARBA" id="ARBA00023229"/>
    </source>
</evidence>
<dbReference type="AlphaFoldDB" id="A0A381DJT9"/>
<dbReference type="Proteomes" id="UP000254920">
    <property type="component" value="Unassembled WGS sequence"/>
</dbReference>
<comment type="cofactor">
    <cofactor evidence="1">
        <name>Mg(2+)</name>
        <dbReference type="ChEBI" id="CHEBI:18420"/>
    </cofactor>
</comment>
<organism evidence="8 9">
    <name type="scientific">Campylobacter sputorum subsp. sputorum</name>
    <dbReference type="NCBI Taxonomy" id="32024"/>
    <lineage>
        <taxon>Bacteria</taxon>
        <taxon>Pseudomonadati</taxon>
        <taxon>Campylobacterota</taxon>
        <taxon>Epsilonproteobacteria</taxon>
        <taxon>Campylobacterales</taxon>
        <taxon>Campylobacteraceae</taxon>
        <taxon>Campylobacter</taxon>
    </lineage>
</organism>
<evidence type="ECO:0000313" key="9">
    <source>
        <dbReference type="Proteomes" id="UP000254920"/>
    </source>
</evidence>
<proteinExistence type="inferred from homology"/>
<dbReference type="RefSeq" id="WP_089183242.1">
    <property type="nucleotide sequence ID" value="NZ_CP043427.1"/>
</dbReference>
<dbReference type="STRING" id="32024.GCA_000788295_01443"/>